<reference evidence="3 4" key="1">
    <citation type="journal article" date="2012" name="J. Bacteriol.">
        <title>Genome sequence of benzo(a)pyrene-degrading bacterium Novosphingobium pentaromativorans US6-1.</title>
        <authorList>
            <person name="Luo Y.R."/>
            <person name="Kang S.G."/>
            <person name="Kim S.J."/>
            <person name="Kim M.R."/>
            <person name="Li N."/>
            <person name="Lee J.H."/>
            <person name="Kwon K.K."/>
        </authorList>
    </citation>
    <scope>NUCLEOTIDE SEQUENCE [LARGE SCALE GENOMIC DNA]</scope>
    <source>
        <strain evidence="3 4">US6-1</strain>
    </source>
</reference>
<dbReference type="EMBL" id="AGFM01000054">
    <property type="protein sequence ID" value="EHJ59724.1"/>
    <property type="molecule type" value="Genomic_DNA"/>
</dbReference>
<dbReference type="InterPro" id="IPR029062">
    <property type="entry name" value="Class_I_gatase-like"/>
</dbReference>
<dbReference type="PATRIC" id="fig|1088721.3.peg.3262"/>
<dbReference type="AlphaFoldDB" id="G6EG35"/>
<evidence type="ECO:0000259" key="2">
    <source>
        <dbReference type="Pfam" id="PF20254"/>
    </source>
</evidence>
<keyword evidence="4" id="KW-1185">Reference proteome</keyword>
<evidence type="ECO:0000313" key="4">
    <source>
        <dbReference type="Proteomes" id="UP000004030"/>
    </source>
</evidence>
<name>G6EG35_9SPHN</name>
<feature type="region of interest" description="Disordered" evidence="1">
    <location>
        <begin position="147"/>
        <end position="169"/>
    </location>
</feature>
<dbReference type="SUPFAM" id="SSF52317">
    <property type="entry name" value="Class I glutamine amidotransferase-like"/>
    <property type="match status" value="1"/>
</dbReference>
<dbReference type="Pfam" id="PF20254">
    <property type="entry name" value="DMFA2_C"/>
    <property type="match status" value="1"/>
</dbReference>
<organism evidence="3 4">
    <name type="scientific">Novosphingobium pentaromativorans US6-1</name>
    <dbReference type="NCBI Taxonomy" id="1088721"/>
    <lineage>
        <taxon>Bacteria</taxon>
        <taxon>Pseudomonadati</taxon>
        <taxon>Pseudomonadota</taxon>
        <taxon>Alphaproteobacteria</taxon>
        <taxon>Sphingomonadales</taxon>
        <taxon>Sphingomonadaceae</taxon>
        <taxon>Novosphingobium</taxon>
    </lineage>
</organism>
<accession>G6EG35</accession>
<dbReference type="Proteomes" id="UP000004030">
    <property type="component" value="Unassembled WGS sequence"/>
</dbReference>
<evidence type="ECO:0000256" key="1">
    <source>
        <dbReference type="SAM" id="MobiDB-lite"/>
    </source>
</evidence>
<sequence>MKVHVHTTASNYDVRVLRDGADPTVVWEANGLAGEMHETPSNSYETGCGWPVSFTVPVESCWQPGFYLIILSMQFEGRTYEREGFFVVRRHMPAGRPAYALVLTTSTLVAYNDWGGANHYRGVDVPPHADSPAPRLSTMRPIARGLLRQPPGAPRASNPDTPGPNFIPRHPAYEWAHTHGYSRHASDAFWATYERPFVVWAEKHGYELDYLTQHDLHDDPDCLSGYSCAILVGHDEYWTAEMRDRIDDFVDQGGHVARFAGNFLWQVRLEENGTRQICYKDPGLDPMFDIDPAKTTTAWDAPFIDRPGAATMGLTGLGGVYNRFGATTPRSSGGYTVYRPNHWTLEATDLYYGDVFGGAPICVAAFELDSVDYTFRKGLPYPTGSDGAPTNLDIVAMAPAVAGEIDKWKGAVPIGAPIGEFSHVTAAMFGDAMPDRFQGEFYGAGMMATFERGKGSVFNAGTTEWVNGLIHEDPFTQKITHNVLRRFGSRNGD</sequence>
<comment type="caution">
    <text evidence="3">The sequence shown here is derived from an EMBL/GenBank/DDBJ whole genome shotgun (WGS) entry which is preliminary data.</text>
</comment>
<dbReference type="eggNOG" id="COG1520">
    <property type="taxonomic scope" value="Bacteria"/>
</dbReference>
<gene>
    <name evidence="3" type="ORF">NSU_3306</name>
</gene>
<feature type="domain" description="N,N-dimethylformamidase beta subunit-like C-terminal" evidence="2">
    <location>
        <begin position="19"/>
        <end position="470"/>
    </location>
</feature>
<evidence type="ECO:0000313" key="3">
    <source>
        <dbReference type="EMBL" id="EHJ59724.1"/>
    </source>
</evidence>
<proteinExistence type="predicted"/>
<dbReference type="InterPro" id="IPR046540">
    <property type="entry name" value="DMFA2_C"/>
</dbReference>
<protein>
    <recommendedName>
        <fullName evidence="2">N,N-dimethylformamidase beta subunit-like C-terminal domain-containing protein</fullName>
    </recommendedName>
</protein>